<accession>A0A1W6YHF4</accession>
<dbReference type="PIRSF" id="PIRSF017082">
    <property type="entry name" value="YflP"/>
    <property type="match status" value="1"/>
</dbReference>
<dbReference type="Gene3D" id="3.40.190.150">
    <property type="entry name" value="Bordetella uptake gene, domain 1"/>
    <property type="match status" value="1"/>
</dbReference>
<evidence type="ECO:0000313" key="4">
    <source>
        <dbReference type="Proteomes" id="UP000194151"/>
    </source>
</evidence>
<evidence type="ECO:0000256" key="1">
    <source>
        <dbReference type="ARBA" id="ARBA00006987"/>
    </source>
</evidence>
<dbReference type="PANTHER" id="PTHR42928:SF5">
    <property type="entry name" value="BLR1237 PROTEIN"/>
    <property type="match status" value="1"/>
</dbReference>
<dbReference type="STRING" id="1416806.CAL12_05970"/>
<dbReference type="CDD" id="cd07012">
    <property type="entry name" value="PBP2_Bug_TTT"/>
    <property type="match status" value="1"/>
</dbReference>
<evidence type="ECO:0000313" key="3">
    <source>
        <dbReference type="EMBL" id="ARP80424.1"/>
    </source>
</evidence>
<feature type="signal peptide" evidence="2">
    <location>
        <begin position="1"/>
        <end position="20"/>
    </location>
</feature>
<dbReference type="Pfam" id="PF03401">
    <property type="entry name" value="TctC"/>
    <property type="match status" value="1"/>
</dbReference>
<evidence type="ECO:0000256" key="2">
    <source>
        <dbReference type="SAM" id="SignalP"/>
    </source>
</evidence>
<sequence length="323" mass="34318">MRALITASIMALAAIGTASAQNPDDGYPSKPIHLVVPYPAGGMPDRVARDVAQELQGRLNQPVIVENRSGASGNIGFDYAMRQPADGYTLVLSPASNLATQKALFKSLSYDPQRDFEVVSVLVEAPQILLVNPKVEAESVGQLIAFARAHPGKLSFGTTLGAFSHLAGELMRTQEGISFATIPYQGSNVAVRDLLGGQVDMMFYDSVGSIPLIRGGKVRALGVASSTRLVALPDVPTMDEAGMKGFEAISWYALVTRTGTPDSVVNTLGKELREILASPAFRKRYEEMGASTVSWTTKEAAAFVASETAKWTAVIKTAGVQAN</sequence>
<organism evidence="3 4">
    <name type="scientific">Bordetella genomosp. 8</name>
    <dbReference type="NCBI Taxonomy" id="1416806"/>
    <lineage>
        <taxon>Bacteria</taxon>
        <taxon>Pseudomonadati</taxon>
        <taxon>Pseudomonadota</taxon>
        <taxon>Betaproteobacteria</taxon>
        <taxon>Burkholderiales</taxon>
        <taxon>Alcaligenaceae</taxon>
        <taxon>Bordetella</taxon>
    </lineage>
</organism>
<comment type="similarity">
    <text evidence="1">Belongs to the UPF0065 (bug) family.</text>
</comment>
<dbReference type="RefSeq" id="WP_086063655.1">
    <property type="nucleotide sequence ID" value="NZ_CP021108.1"/>
</dbReference>
<keyword evidence="2" id="KW-0732">Signal</keyword>
<keyword evidence="4" id="KW-1185">Reference proteome</keyword>
<dbReference type="EMBL" id="CP021108">
    <property type="protein sequence ID" value="ARP80424.1"/>
    <property type="molecule type" value="Genomic_DNA"/>
</dbReference>
<dbReference type="KEGG" id="bgv:CAL12_05970"/>
<proteinExistence type="inferred from homology"/>
<dbReference type="Proteomes" id="UP000194151">
    <property type="component" value="Chromosome"/>
</dbReference>
<dbReference type="InterPro" id="IPR042100">
    <property type="entry name" value="Bug_dom1"/>
</dbReference>
<dbReference type="Gene3D" id="3.40.190.10">
    <property type="entry name" value="Periplasmic binding protein-like II"/>
    <property type="match status" value="1"/>
</dbReference>
<protein>
    <submittedName>
        <fullName evidence="3">ABC transporter substrate-binding protein</fullName>
    </submittedName>
</protein>
<dbReference type="SUPFAM" id="SSF53850">
    <property type="entry name" value="Periplasmic binding protein-like II"/>
    <property type="match status" value="1"/>
</dbReference>
<feature type="chain" id="PRO_5012664597" evidence="2">
    <location>
        <begin position="21"/>
        <end position="323"/>
    </location>
</feature>
<dbReference type="InterPro" id="IPR005064">
    <property type="entry name" value="BUG"/>
</dbReference>
<reference evidence="3 4" key="1">
    <citation type="submission" date="2017-05" db="EMBL/GenBank/DDBJ databases">
        <title>Complete and WGS of Bordetella genogroups.</title>
        <authorList>
            <person name="Spilker T."/>
            <person name="LiPuma J."/>
        </authorList>
    </citation>
    <scope>NUCLEOTIDE SEQUENCE [LARGE SCALE GENOMIC DNA]</scope>
    <source>
        <strain evidence="3 4">AU19157</strain>
    </source>
</reference>
<dbReference type="PANTHER" id="PTHR42928">
    <property type="entry name" value="TRICARBOXYLATE-BINDING PROTEIN"/>
    <property type="match status" value="1"/>
</dbReference>
<dbReference type="OrthoDB" id="8638081at2"/>
<name>A0A1W6YHF4_9BORD</name>
<gene>
    <name evidence="3" type="ORF">CAL12_05970</name>
</gene>
<dbReference type="AlphaFoldDB" id="A0A1W6YHF4"/>